<dbReference type="Proteomes" id="UP000092482">
    <property type="component" value="Chromosome"/>
</dbReference>
<dbReference type="KEGG" id="serj:SGUI_1819"/>
<evidence type="ECO:0000256" key="1">
    <source>
        <dbReference type="SAM" id="SignalP"/>
    </source>
</evidence>
<dbReference type="PROSITE" id="PS51257">
    <property type="entry name" value="PROKAR_LIPOPROTEIN"/>
    <property type="match status" value="1"/>
</dbReference>
<dbReference type="Gene3D" id="2.60.120.560">
    <property type="entry name" value="Exo-inulinase, domain 1"/>
    <property type="match status" value="1"/>
</dbReference>
<name>A0A1B1NCX0_9MICO</name>
<feature type="signal peptide" evidence="1">
    <location>
        <begin position="1"/>
        <end position="26"/>
    </location>
</feature>
<dbReference type="RefSeq" id="WP_066639138.1">
    <property type="nucleotide sequence ID" value="NZ_CP014989.1"/>
</dbReference>
<gene>
    <name evidence="2" type="ORF">SGUI_1819</name>
</gene>
<reference evidence="2 3" key="1">
    <citation type="submission" date="2016-03" db="EMBL/GenBank/DDBJ databases">
        <title>Shallow-sea hydrothermal system.</title>
        <authorList>
            <person name="Tang K."/>
        </authorList>
    </citation>
    <scope>NUCLEOTIDE SEQUENCE [LARGE SCALE GENOMIC DNA]</scope>
    <source>
        <strain evidence="2 3">JLT9</strain>
    </source>
</reference>
<proteinExistence type="predicted"/>
<evidence type="ECO:0008006" key="4">
    <source>
        <dbReference type="Google" id="ProtNLM"/>
    </source>
</evidence>
<sequence>MTRRRGLLAATSVVLLAGCAAGQTWAEGSEHEGWRVVFDGHGSVRPDDGAVVLEPRSAASADVTHGGLVVTTQAYPAGTDLAITARTEEQLRQGEPNPWEVAWVLWNYEDPEHFYAVVLKPNGWEVSKQDPAYRGNQRFLASGTEPRFPIGPDYRVEVAQTDGVMAVSVDGEPLVEVTDSERPYTEGSVGLYTEDARVRFEGLQTTR</sequence>
<keyword evidence="1" id="KW-0732">Signal</keyword>
<dbReference type="AlphaFoldDB" id="A0A1B1NCX0"/>
<accession>A0A1B1NCX0</accession>
<dbReference type="STRING" id="1758689.SGUI_1819"/>
<feature type="chain" id="PRO_5008527819" description="Calcium-binding protein" evidence="1">
    <location>
        <begin position="27"/>
        <end position="207"/>
    </location>
</feature>
<evidence type="ECO:0000313" key="2">
    <source>
        <dbReference type="EMBL" id="ANS79215.1"/>
    </source>
</evidence>
<protein>
    <recommendedName>
        <fullName evidence="4">Calcium-binding protein</fullName>
    </recommendedName>
</protein>
<dbReference type="OrthoDB" id="8434516at2"/>
<dbReference type="EMBL" id="CP014989">
    <property type="protein sequence ID" value="ANS79215.1"/>
    <property type="molecule type" value="Genomic_DNA"/>
</dbReference>
<organism evidence="2 3">
    <name type="scientific">Serinicoccus hydrothermalis</name>
    <dbReference type="NCBI Taxonomy" id="1758689"/>
    <lineage>
        <taxon>Bacteria</taxon>
        <taxon>Bacillati</taxon>
        <taxon>Actinomycetota</taxon>
        <taxon>Actinomycetes</taxon>
        <taxon>Micrococcales</taxon>
        <taxon>Ornithinimicrobiaceae</taxon>
        <taxon>Serinicoccus</taxon>
    </lineage>
</organism>
<keyword evidence="3" id="KW-1185">Reference proteome</keyword>
<evidence type="ECO:0000313" key="3">
    <source>
        <dbReference type="Proteomes" id="UP000092482"/>
    </source>
</evidence>